<sequence>MANSTPPPPGVYVPAVLFFDENEDLDLSSIKAHVLRLAQGGVTGILVQGSNGEAQHLSHEERKTTIRLARDTLNENGFKDVLVIAGTGGQSTRETKKLCSDAQEAGATHALVLTPAVWAPQMTVDKILKFHRDVADASPIPTMIYNFPTVTAGLNLDSDTIGALGQHPNIVGTKLSCADVGKLHRLASTLPAEKFATFPGSSAVFLQGLISGSAGVIGALPNVAPKAHAELYRLWKEGKLAEAQKLQALLGHADWELQKLGSIAGIKAIVSKHFRYGNTNVRGPLTPRDLEAAGPSATTKLEELIALEKSL</sequence>
<dbReference type="SMART" id="SM01130">
    <property type="entry name" value="DHDPS"/>
    <property type="match status" value="1"/>
</dbReference>
<feature type="binding site" evidence="4">
    <location>
        <position position="217"/>
    </location>
    <ligand>
        <name>pyruvate</name>
        <dbReference type="ChEBI" id="CHEBI:15361"/>
    </ligand>
</feature>
<dbReference type="PANTHER" id="PTHR12128">
    <property type="entry name" value="DIHYDRODIPICOLINATE SYNTHASE"/>
    <property type="match status" value="1"/>
</dbReference>
<evidence type="ECO:0000256" key="4">
    <source>
        <dbReference type="PIRSR" id="PIRSR001365-2"/>
    </source>
</evidence>
<keyword evidence="6" id="KW-1185">Reference proteome</keyword>
<feature type="active site" description="Proton donor/acceptor" evidence="3">
    <location>
        <position position="145"/>
    </location>
</feature>
<dbReference type="EMBL" id="ML145091">
    <property type="protein sequence ID" value="TBU63041.1"/>
    <property type="molecule type" value="Genomic_DNA"/>
</dbReference>
<gene>
    <name evidence="5" type="ORF">BD310DRAFT_917689</name>
</gene>
<evidence type="ECO:0000256" key="1">
    <source>
        <dbReference type="ARBA" id="ARBA00023239"/>
    </source>
</evidence>
<reference evidence="5 6" key="1">
    <citation type="submission" date="2019-01" db="EMBL/GenBank/DDBJ databases">
        <title>Draft genome sequences of three monokaryotic isolates of the white-rot basidiomycete fungus Dichomitus squalens.</title>
        <authorList>
            <consortium name="DOE Joint Genome Institute"/>
            <person name="Lopez S.C."/>
            <person name="Andreopoulos B."/>
            <person name="Pangilinan J."/>
            <person name="Lipzen A."/>
            <person name="Riley R."/>
            <person name="Ahrendt S."/>
            <person name="Ng V."/>
            <person name="Barry K."/>
            <person name="Daum C."/>
            <person name="Grigoriev I.V."/>
            <person name="Hilden K.S."/>
            <person name="Makela M.R."/>
            <person name="de Vries R.P."/>
        </authorList>
    </citation>
    <scope>NUCLEOTIDE SEQUENCE [LARGE SCALE GENOMIC DNA]</scope>
    <source>
        <strain evidence="5 6">CBS 464.89</strain>
    </source>
</reference>
<dbReference type="InterPro" id="IPR013785">
    <property type="entry name" value="Aldolase_TIM"/>
</dbReference>
<dbReference type="STRING" id="114155.A0A4Q9NZ04"/>
<comment type="similarity">
    <text evidence="2">Belongs to the DapA family.</text>
</comment>
<accession>A0A4Q9NZ04</accession>
<dbReference type="AlphaFoldDB" id="A0A4Q9NZ04"/>
<dbReference type="Pfam" id="PF00701">
    <property type="entry name" value="DHDPS"/>
    <property type="match status" value="1"/>
</dbReference>
<organism evidence="5 6">
    <name type="scientific">Dichomitus squalens</name>
    <dbReference type="NCBI Taxonomy" id="114155"/>
    <lineage>
        <taxon>Eukaryota</taxon>
        <taxon>Fungi</taxon>
        <taxon>Dikarya</taxon>
        <taxon>Basidiomycota</taxon>
        <taxon>Agaricomycotina</taxon>
        <taxon>Agaricomycetes</taxon>
        <taxon>Polyporales</taxon>
        <taxon>Polyporaceae</taxon>
        <taxon>Dichomitus</taxon>
    </lineage>
</organism>
<evidence type="ECO:0000256" key="3">
    <source>
        <dbReference type="PIRSR" id="PIRSR001365-1"/>
    </source>
</evidence>
<name>A0A4Q9NZ04_9APHY</name>
<dbReference type="CDD" id="cd00408">
    <property type="entry name" value="DHDPS-like"/>
    <property type="match status" value="1"/>
</dbReference>
<evidence type="ECO:0000256" key="2">
    <source>
        <dbReference type="PIRNR" id="PIRNR001365"/>
    </source>
</evidence>
<dbReference type="InterPro" id="IPR002220">
    <property type="entry name" value="DapA-like"/>
</dbReference>
<dbReference type="SUPFAM" id="SSF51569">
    <property type="entry name" value="Aldolase"/>
    <property type="match status" value="1"/>
</dbReference>
<dbReference type="PRINTS" id="PR00146">
    <property type="entry name" value="DHPICSNTHASE"/>
</dbReference>
<dbReference type="PANTHER" id="PTHR12128:SF66">
    <property type="entry name" value="4-HYDROXY-2-OXOGLUTARATE ALDOLASE, MITOCHONDRIAL"/>
    <property type="match status" value="1"/>
</dbReference>
<keyword evidence="1 2" id="KW-0456">Lyase</keyword>
<dbReference type="Proteomes" id="UP000292082">
    <property type="component" value="Unassembled WGS sequence"/>
</dbReference>
<dbReference type="PIRSF" id="PIRSF001365">
    <property type="entry name" value="DHDPS"/>
    <property type="match status" value="1"/>
</dbReference>
<evidence type="ECO:0000313" key="5">
    <source>
        <dbReference type="EMBL" id="TBU63041.1"/>
    </source>
</evidence>
<evidence type="ECO:0000313" key="6">
    <source>
        <dbReference type="Proteomes" id="UP000292082"/>
    </source>
</evidence>
<dbReference type="OMA" id="WCTAAPC"/>
<proteinExistence type="inferred from homology"/>
<protein>
    <submittedName>
        <fullName evidence="5">Dihydrodipicolinate synthetase</fullName>
    </submittedName>
</protein>
<dbReference type="Gene3D" id="3.20.20.70">
    <property type="entry name" value="Aldolase class I"/>
    <property type="match status" value="1"/>
</dbReference>
<feature type="active site" description="Schiff-base intermediate with substrate" evidence="3">
    <location>
        <position position="174"/>
    </location>
</feature>
<dbReference type="GO" id="GO:0008840">
    <property type="term" value="F:4-hydroxy-tetrahydrodipicolinate synthase activity"/>
    <property type="evidence" value="ECO:0007669"/>
    <property type="project" value="TreeGrafter"/>
</dbReference>